<dbReference type="GO" id="GO:0003677">
    <property type="term" value="F:DNA binding"/>
    <property type="evidence" value="ECO:0007669"/>
    <property type="project" value="UniProtKB-KW"/>
</dbReference>
<evidence type="ECO:0000256" key="1">
    <source>
        <dbReference type="ARBA" id="ARBA00022723"/>
    </source>
</evidence>
<dbReference type="PANTHER" id="PTHR46481">
    <property type="entry name" value="ZINC FINGER BED DOMAIN-CONTAINING PROTEIN 4"/>
    <property type="match status" value="1"/>
</dbReference>
<evidence type="ECO:0000256" key="4">
    <source>
        <dbReference type="ARBA" id="ARBA00023015"/>
    </source>
</evidence>
<evidence type="ECO:0000313" key="10">
    <source>
        <dbReference type="EMBL" id="CAD6342088.1"/>
    </source>
</evidence>
<keyword evidence="1" id="KW-0479">Metal-binding</keyword>
<keyword evidence="5" id="KW-0238">DNA-binding</keyword>
<sequence length="693" mass="80224">MYVFPNPYGPIPLSFFESVGCGSVFANCNYGDADNMVIFDMICDLWLTEAMPEPEDNMDSVGTGTQFDSQETQAMVMVPMSVVEQPSLETQEQGKTEGTKKVVIDVDEKETEKTQRKELAPRSEMWQHFIKIKDDKGLLKARRCKYCHRDIKADTRGHGTSALKKHFGTCKRNPHVFNKDSKQGTLQACRGEAPTTWRFDQEALREAFAEMVIEDEQPFCFGEKPGFRKFMSKACPRFQFPSRRTCTRNIVRHYFEEKAKLKKFFKDSCQRVCLTTDCWTSQVQDGYMTVTTIFIDENWNLHKKVISFFMVKGHKGEDIGKNLTRCLADWGLDRVMTVTVDNASTNDSGVDYLRRQLQKTNIAKGKFLHMRCAAHIMNLIVRDGLQEVDLSIKRVRAAIRYIKNGTSRLVKFKEIAEEEKVDSKAFLKLDVPTRWNYTYLMLKAAIVYEKVFLKLDEDDTNYVIDLSEARDGFGHPDEDDWDNAKKMAQFLQHFHDLTICISSSLQVTCNTFFHEIGEVHLLIQEWLNSEDNLQVSMGMRMKDKFDKCWELWHTNSKDNDRQQQEQDRDKGRSKGREKEKKDKENINLFIFVAAFLDPRYKLSLYTKISVEEIFGEERCQLVWAAINTCVRELFEEYRNMYAPSEEITQVIDADQSKGEWIEEYGGKGKKNEQTSVGTSKSQTPSSNNQASEL</sequence>
<dbReference type="SUPFAM" id="SSF140996">
    <property type="entry name" value="Hermes dimerisation domain"/>
    <property type="match status" value="1"/>
</dbReference>
<keyword evidence="3" id="KW-0862">Zinc</keyword>
<dbReference type="InterPro" id="IPR025525">
    <property type="entry name" value="hAT-like_transposase_RNase-H"/>
</dbReference>
<accession>A0A811SML5</accession>
<evidence type="ECO:0000256" key="7">
    <source>
        <dbReference type="PROSITE-ProRule" id="PRU00027"/>
    </source>
</evidence>
<dbReference type="PROSITE" id="PS50808">
    <property type="entry name" value="ZF_BED"/>
    <property type="match status" value="1"/>
</dbReference>
<feature type="region of interest" description="Disordered" evidence="8">
    <location>
        <begin position="662"/>
        <end position="693"/>
    </location>
</feature>
<feature type="compositionally biased region" description="Polar residues" evidence="8">
    <location>
        <begin position="673"/>
        <end position="693"/>
    </location>
</feature>
<dbReference type="InterPro" id="IPR012337">
    <property type="entry name" value="RNaseH-like_sf"/>
</dbReference>
<name>A0A811SML5_9POAL</name>
<dbReference type="PANTHER" id="PTHR46481:SF7">
    <property type="entry name" value="ZINC FINGER BED DOMAIN-CONTAINING PROTEIN RICESLEEPER 2-LIKE"/>
    <property type="match status" value="1"/>
</dbReference>
<evidence type="ECO:0000259" key="9">
    <source>
        <dbReference type="PROSITE" id="PS50808"/>
    </source>
</evidence>
<dbReference type="Pfam" id="PF14372">
    <property type="entry name" value="hAT-like_RNase-H"/>
    <property type="match status" value="2"/>
</dbReference>
<feature type="domain" description="BED-type" evidence="9">
    <location>
        <begin position="120"/>
        <end position="182"/>
    </location>
</feature>
<evidence type="ECO:0000256" key="6">
    <source>
        <dbReference type="ARBA" id="ARBA00023163"/>
    </source>
</evidence>
<dbReference type="Proteomes" id="UP000604825">
    <property type="component" value="Unassembled WGS sequence"/>
</dbReference>
<keyword evidence="2 7" id="KW-0863">Zinc-finger</keyword>
<feature type="compositionally biased region" description="Basic and acidic residues" evidence="8">
    <location>
        <begin position="662"/>
        <end position="672"/>
    </location>
</feature>
<dbReference type="SMART" id="SM00614">
    <property type="entry name" value="ZnF_BED"/>
    <property type="match status" value="1"/>
</dbReference>
<dbReference type="InterPro" id="IPR052035">
    <property type="entry name" value="ZnF_BED_domain_contain"/>
</dbReference>
<protein>
    <recommendedName>
        <fullName evidence="9">BED-type domain-containing protein</fullName>
    </recommendedName>
</protein>
<dbReference type="GO" id="GO:0008270">
    <property type="term" value="F:zinc ion binding"/>
    <property type="evidence" value="ECO:0007669"/>
    <property type="project" value="UniProtKB-KW"/>
</dbReference>
<dbReference type="EMBL" id="CAJGYO010000384">
    <property type="protein sequence ID" value="CAD6342088.1"/>
    <property type="molecule type" value="Genomic_DNA"/>
</dbReference>
<dbReference type="SUPFAM" id="SSF57667">
    <property type="entry name" value="beta-beta-alpha zinc fingers"/>
    <property type="match status" value="1"/>
</dbReference>
<dbReference type="Pfam" id="PF02892">
    <property type="entry name" value="zf-BED"/>
    <property type="match status" value="1"/>
</dbReference>
<evidence type="ECO:0000256" key="3">
    <source>
        <dbReference type="ARBA" id="ARBA00022833"/>
    </source>
</evidence>
<organism evidence="10 11">
    <name type="scientific">Miscanthus lutarioriparius</name>
    <dbReference type="NCBI Taxonomy" id="422564"/>
    <lineage>
        <taxon>Eukaryota</taxon>
        <taxon>Viridiplantae</taxon>
        <taxon>Streptophyta</taxon>
        <taxon>Embryophyta</taxon>
        <taxon>Tracheophyta</taxon>
        <taxon>Spermatophyta</taxon>
        <taxon>Magnoliopsida</taxon>
        <taxon>Liliopsida</taxon>
        <taxon>Poales</taxon>
        <taxon>Poaceae</taxon>
        <taxon>PACMAD clade</taxon>
        <taxon>Panicoideae</taxon>
        <taxon>Andropogonodae</taxon>
        <taxon>Andropogoneae</taxon>
        <taxon>Saccharinae</taxon>
        <taxon>Miscanthus</taxon>
    </lineage>
</organism>
<evidence type="ECO:0000256" key="8">
    <source>
        <dbReference type="SAM" id="MobiDB-lite"/>
    </source>
</evidence>
<comment type="caution">
    <text evidence="10">The sequence shown here is derived from an EMBL/GenBank/DDBJ whole genome shotgun (WGS) entry which is preliminary data.</text>
</comment>
<dbReference type="SUPFAM" id="SSF53098">
    <property type="entry name" value="Ribonuclease H-like"/>
    <property type="match status" value="1"/>
</dbReference>
<evidence type="ECO:0000256" key="2">
    <source>
        <dbReference type="ARBA" id="ARBA00022771"/>
    </source>
</evidence>
<keyword evidence="6" id="KW-0804">Transcription</keyword>
<evidence type="ECO:0000256" key="5">
    <source>
        <dbReference type="ARBA" id="ARBA00023125"/>
    </source>
</evidence>
<proteinExistence type="predicted"/>
<dbReference type="InterPro" id="IPR036236">
    <property type="entry name" value="Znf_C2H2_sf"/>
</dbReference>
<dbReference type="InterPro" id="IPR003656">
    <property type="entry name" value="Znf_BED"/>
</dbReference>
<gene>
    <name evidence="10" type="ORF">NCGR_LOCUS66186</name>
</gene>
<keyword evidence="4" id="KW-0805">Transcription regulation</keyword>
<reference evidence="10" key="1">
    <citation type="submission" date="2020-10" db="EMBL/GenBank/DDBJ databases">
        <authorList>
            <person name="Han B."/>
            <person name="Lu T."/>
            <person name="Zhao Q."/>
            <person name="Huang X."/>
            <person name="Zhao Y."/>
        </authorList>
    </citation>
    <scope>NUCLEOTIDE SEQUENCE</scope>
</reference>
<feature type="region of interest" description="Disordered" evidence="8">
    <location>
        <begin position="557"/>
        <end position="580"/>
    </location>
</feature>
<dbReference type="AlphaFoldDB" id="A0A811SML5"/>
<dbReference type="OrthoDB" id="785030at2759"/>
<evidence type="ECO:0000313" key="11">
    <source>
        <dbReference type="Proteomes" id="UP000604825"/>
    </source>
</evidence>
<keyword evidence="11" id="KW-1185">Reference proteome</keyword>